<evidence type="ECO:0000313" key="2">
    <source>
        <dbReference type="Proteomes" id="UP000647585"/>
    </source>
</evidence>
<comment type="caution">
    <text evidence="1">The sequence shown here is derived from an EMBL/GenBank/DDBJ whole genome shotgun (WGS) entry which is preliminary data.</text>
</comment>
<sequence length="80" mass="8797">MVLTLQLGLLAQTTVIGGFDDPSTAIGQFPVDFRFLGLVTQLFRLDGGQILASLIQLRDTPLTLKPSRTINDDERHQSQS</sequence>
<organism evidence="1 2">
    <name type="scientific">Halomonas johnsoniae</name>
    <dbReference type="NCBI Taxonomy" id="502832"/>
    <lineage>
        <taxon>Bacteria</taxon>
        <taxon>Pseudomonadati</taxon>
        <taxon>Pseudomonadota</taxon>
        <taxon>Gammaproteobacteria</taxon>
        <taxon>Oceanospirillales</taxon>
        <taxon>Halomonadaceae</taxon>
        <taxon>Halomonas</taxon>
    </lineage>
</organism>
<protein>
    <submittedName>
        <fullName evidence="1">Uncharacterized protein</fullName>
    </submittedName>
</protein>
<accession>A0ABQ2WB11</accession>
<reference evidence="2" key="1">
    <citation type="journal article" date="2019" name="Int. J. Syst. Evol. Microbiol.">
        <title>The Global Catalogue of Microorganisms (GCM) 10K type strain sequencing project: providing services to taxonomists for standard genome sequencing and annotation.</title>
        <authorList>
            <consortium name="The Broad Institute Genomics Platform"/>
            <consortium name="The Broad Institute Genome Sequencing Center for Infectious Disease"/>
            <person name="Wu L."/>
            <person name="Ma J."/>
        </authorList>
    </citation>
    <scope>NUCLEOTIDE SEQUENCE [LARGE SCALE GENOMIC DNA]</scope>
    <source>
        <strain evidence="2">KCTC 22157</strain>
    </source>
</reference>
<keyword evidence="2" id="KW-1185">Reference proteome</keyword>
<name>A0ABQ2WB11_9GAMM</name>
<proteinExistence type="predicted"/>
<dbReference type="EMBL" id="BMXO01000001">
    <property type="protein sequence ID" value="GGW47079.1"/>
    <property type="molecule type" value="Genomic_DNA"/>
</dbReference>
<gene>
    <name evidence="1" type="ORF">GCM10007158_05080</name>
</gene>
<dbReference type="Proteomes" id="UP000647585">
    <property type="component" value="Unassembled WGS sequence"/>
</dbReference>
<evidence type="ECO:0000313" key="1">
    <source>
        <dbReference type="EMBL" id="GGW47079.1"/>
    </source>
</evidence>